<gene>
    <name evidence="1" type="ORF">LY89DRAFT_766271</name>
</gene>
<reference evidence="1 2" key="1">
    <citation type="submission" date="2015-10" db="EMBL/GenBank/DDBJ databases">
        <title>Full genome of DAOMC 229536 Phialocephala scopiformis, a fungal endophyte of spruce producing the potent anti-insectan compound rugulosin.</title>
        <authorList>
            <consortium name="DOE Joint Genome Institute"/>
            <person name="Walker A.K."/>
            <person name="Frasz S.L."/>
            <person name="Seifert K.A."/>
            <person name="Miller J.D."/>
            <person name="Mondo S.J."/>
            <person name="Labutti K."/>
            <person name="Lipzen A."/>
            <person name="Dockter R."/>
            <person name="Kennedy M."/>
            <person name="Grigoriev I.V."/>
            <person name="Spatafora J.W."/>
        </authorList>
    </citation>
    <scope>NUCLEOTIDE SEQUENCE [LARGE SCALE GENOMIC DNA]</scope>
    <source>
        <strain evidence="1 2">CBS 120377</strain>
    </source>
</reference>
<dbReference type="Proteomes" id="UP000070700">
    <property type="component" value="Unassembled WGS sequence"/>
</dbReference>
<accession>A0A132B5B4</accession>
<dbReference type="KEGG" id="psco:LY89DRAFT_766271"/>
<dbReference type="InParanoid" id="A0A132B5B4"/>
<name>A0A132B5B4_MOLSC</name>
<dbReference type="OrthoDB" id="10659979at2759"/>
<dbReference type="GeneID" id="28831446"/>
<evidence type="ECO:0000313" key="1">
    <source>
        <dbReference type="EMBL" id="KUJ07606.1"/>
    </source>
</evidence>
<sequence>MNSNRDLTVFRSANPIALPPEVWYLIFEQIWLEAHIDPETKLPQDWPEQSVAHWFGSLRSLSRNFDWAITPFVFEDTHLSSPEAMQEMEHKGTTTTQRSIQWGKFKEKIYRHVKYLIVPTTANTTMIDAIAKIISKSHKLLQVKLINGSLTKSQVSADDFHPALAAYLGAFLRNDMYFRIINHNSGLLFSKPEVRPVNVEGVEDLYAATSSQSLESESQPYPSPRLESLIVRDLRTKSQTFDFYTSEAFNFHFPPMRQLGLMSYIVTNPADEYALRWDFSRLDYLFLGKMDWVSFLTMVHPQSLSVLRQLILKHHIRNHNLEHPQDGMTHLFQRLNQLETLKVWDRRWHKVVPPALITQIGSSLRFLVLTGIFNTSEYVSMSVMDLESIRIECPRISVLGIDWTNIPSERQQFLDTLASFSEVNTYTLYCIESIQVEGTPLDSTDPDYDSAWILIDYLLKNNRGKTICYSIVKLHHSVPPPNWHLMDEQRGTENPPNLKLREFYCTDGSGIERLGDVRVGDVPVVAKVQELEEGIEIDLSRTNSEDVLENEIQ</sequence>
<dbReference type="AlphaFoldDB" id="A0A132B5B4"/>
<evidence type="ECO:0000313" key="2">
    <source>
        <dbReference type="Proteomes" id="UP000070700"/>
    </source>
</evidence>
<proteinExistence type="predicted"/>
<protein>
    <submittedName>
        <fullName evidence="1">Uncharacterized protein</fullName>
    </submittedName>
</protein>
<dbReference type="RefSeq" id="XP_018061961.1">
    <property type="nucleotide sequence ID" value="XM_018221720.1"/>
</dbReference>
<dbReference type="EMBL" id="KQ947439">
    <property type="protein sequence ID" value="KUJ07606.1"/>
    <property type="molecule type" value="Genomic_DNA"/>
</dbReference>
<organism evidence="1 2">
    <name type="scientific">Mollisia scopiformis</name>
    <name type="common">Conifer needle endophyte fungus</name>
    <name type="synonym">Phialocephala scopiformis</name>
    <dbReference type="NCBI Taxonomy" id="149040"/>
    <lineage>
        <taxon>Eukaryota</taxon>
        <taxon>Fungi</taxon>
        <taxon>Dikarya</taxon>
        <taxon>Ascomycota</taxon>
        <taxon>Pezizomycotina</taxon>
        <taxon>Leotiomycetes</taxon>
        <taxon>Helotiales</taxon>
        <taxon>Mollisiaceae</taxon>
        <taxon>Mollisia</taxon>
    </lineage>
</organism>
<keyword evidence="2" id="KW-1185">Reference proteome</keyword>